<reference evidence="2 3" key="1">
    <citation type="submission" date="2014-08" db="EMBL/GenBank/DDBJ databases">
        <title>Genomic and Phenotypic Diversity of Colwellia psychrerythraea strains from Disparate Marine Basins.</title>
        <authorList>
            <person name="Techtmann S.M."/>
            <person name="Stelling S.C."/>
            <person name="Utturkar S.M."/>
            <person name="Alshibli N."/>
            <person name="Harris A."/>
            <person name="Brown S.D."/>
            <person name="Hazen T.C."/>
        </authorList>
    </citation>
    <scope>NUCLEOTIDE SEQUENCE [LARGE SCALE GENOMIC DNA]</scope>
    <source>
        <strain evidence="2 3">ND2E</strain>
    </source>
</reference>
<gene>
    <name evidence="2" type="ORF">ND2E_3439</name>
</gene>
<evidence type="ECO:0000313" key="2">
    <source>
        <dbReference type="EMBL" id="KGJ91574.1"/>
    </source>
</evidence>
<dbReference type="RefSeq" id="WP_033094160.1">
    <property type="nucleotide sequence ID" value="NZ_JQED01000029.1"/>
</dbReference>
<dbReference type="AlphaFoldDB" id="A0A099KLE4"/>
<dbReference type="InterPro" id="IPR046821">
    <property type="entry name" value="PDDEXK_11"/>
</dbReference>
<name>A0A099KLE4_COLPS</name>
<dbReference type="Pfam" id="PF20472">
    <property type="entry name" value="PDDEXK_11"/>
    <property type="match status" value="1"/>
</dbReference>
<organism evidence="2 3">
    <name type="scientific">Colwellia psychrerythraea</name>
    <name type="common">Vibrio psychroerythus</name>
    <dbReference type="NCBI Taxonomy" id="28229"/>
    <lineage>
        <taxon>Bacteria</taxon>
        <taxon>Pseudomonadati</taxon>
        <taxon>Pseudomonadota</taxon>
        <taxon>Gammaproteobacteria</taxon>
        <taxon>Alteromonadales</taxon>
        <taxon>Colwelliaceae</taxon>
        <taxon>Colwellia</taxon>
    </lineage>
</organism>
<dbReference type="Proteomes" id="UP000029843">
    <property type="component" value="Unassembled WGS sequence"/>
</dbReference>
<proteinExistence type="predicted"/>
<sequence length="152" mass="17011">MNGTQYANWVGQYIKSNFSNRGVSVFTEVYMGKSIIGKNRRVDILVLDEENNKAVAIECKCQNVSGTADEKVPYTLNDASAMQMDSYVVYGGEGFSKGITHMLEASELACYAMPSDGNENNFNRTASTKELDQLLAMRFSWWDIFTENKTAL</sequence>
<dbReference type="OrthoDB" id="5514786at2"/>
<evidence type="ECO:0000313" key="3">
    <source>
        <dbReference type="Proteomes" id="UP000029843"/>
    </source>
</evidence>
<comment type="caution">
    <text evidence="2">The sequence shown here is derived from an EMBL/GenBank/DDBJ whole genome shotgun (WGS) entry which is preliminary data.</text>
</comment>
<evidence type="ECO:0000259" key="1">
    <source>
        <dbReference type="Pfam" id="PF20472"/>
    </source>
</evidence>
<feature type="domain" description="PD-(D/E)XK nuclease" evidence="1">
    <location>
        <begin position="3"/>
        <end position="142"/>
    </location>
</feature>
<dbReference type="EMBL" id="JQED01000029">
    <property type="protein sequence ID" value="KGJ91574.1"/>
    <property type="molecule type" value="Genomic_DNA"/>
</dbReference>
<dbReference type="PATRIC" id="fig|28229.4.peg.2497"/>
<accession>A0A099KLE4</accession>
<protein>
    <submittedName>
        <fullName evidence="2">DUF234 DEXX-box ATPase</fullName>
    </submittedName>
</protein>